<dbReference type="AlphaFoldDB" id="A0A5B7DAF4"/>
<dbReference type="FunFam" id="2.60.40.60:FF:000013">
    <property type="entry name" value="Cadherin EGF LAG seven-pass G-type receptor"/>
    <property type="match status" value="1"/>
</dbReference>
<dbReference type="InterPro" id="IPR020894">
    <property type="entry name" value="Cadherin_CS"/>
</dbReference>
<keyword evidence="9" id="KW-1015">Disulfide bond</keyword>
<keyword evidence="13" id="KW-1185">Reference proteome</keyword>
<keyword evidence="6 10" id="KW-0106">Calcium</keyword>
<evidence type="ECO:0000256" key="4">
    <source>
        <dbReference type="ARBA" id="ARBA00022729"/>
    </source>
</evidence>
<comment type="caution">
    <text evidence="12">The sequence shown here is derived from an EMBL/GenBank/DDBJ whole genome shotgun (WGS) entry which is preliminary data.</text>
</comment>
<dbReference type="GO" id="GO:0001736">
    <property type="term" value="P:establishment of planar polarity"/>
    <property type="evidence" value="ECO:0007669"/>
    <property type="project" value="UniProtKB-ARBA"/>
</dbReference>
<evidence type="ECO:0000256" key="3">
    <source>
        <dbReference type="ARBA" id="ARBA00022692"/>
    </source>
</evidence>
<keyword evidence="5" id="KW-0677">Repeat</keyword>
<keyword evidence="7" id="KW-1133">Transmembrane helix</keyword>
<dbReference type="SUPFAM" id="SSF49313">
    <property type="entry name" value="Cadherin-like"/>
    <property type="match status" value="2"/>
</dbReference>
<dbReference type="GO" id="GO:0007424">
    <property type="term" value="P:open tracheal system development"/>
    <property type="evidence" value="ECO:0007669"/>
    <property type="project" value="UniProtKB-ARBA"/>
</dbReference>
<evidence type="ECO:0000313" key="12">
    <source>
        <dbReference type="EMBL" id="MPC18301.1"/>
    </source>
</evidence>
<reference evidence="12 13" key="1">
    <citation type="submission" date="2019-05" db="EMBL/GenBank/DDBJ databases">
        <title>Another draft genome of Portunus trituberculatus and its Hox gene families provides insights of decapod evolution.</title>
        <authorList>
            <person name="Jeong J.-H."/>
            <person name="Song I."/>
            <person name="Kim S."/>
            <person name="Choi T."/>
            <person name="Kim D."/>
            <person name="Ryu S."/>
            <person name="Kim W."/>
        </authorList>
    </citation>
    <scope>NUCLEOTIDE SEQUENCE [LARGE SCALE GENOMIC DNA]</scope>
    <source>
        <tissue evidence="12">Muscle</tissue>
    </source>
</reference>
<evidence type="ECO:0000256" key="6">
    <source>
        <dbReference type="ARBA" id="ARBA00022837"/>
    </source>
</evidence>
<gene>
    <name evidence="12" type="primary">Fat3</name>
    <name evidence="12" type="ORF">E2C01_011180</name>
</gene>
<feature type="domain" description="Cadherin" evidence="11">
    <location>
        <begin position="38"/>
        <end position="142"/>
    </location>
</feature>
<keyword evidence="4" id="KW-0732">Signal</keyword>
<dbReference type="GO" id="GO:0030855">
    <property type="term" value="P:epithelial cell differentiation"/>
    <property type="evidence" value="ECO:0007669"/>
    <property type="project" value="UniProtKB-ARBA"/>
</dbReference>
<dbReference type="PANTHER" id="PTHR24026">
    <property type="entry name" value="FAT ATYPICAL CADHERIN-RELATED"/>
    <property type="match status" value="1"/>
</dbReference>
<evidence type="ECO:0000256" key="8">
    <source>
        <dbReference type="ARBA" id="ARBA00023136"/>
    </source>
</evidence>
<accession>A0A5B7DAF4</accession>
<evidence type="ECO:0000256" key="5">
    <source>
        <dbReference type="ARBA" id="ARBA00022737"/>
    </source>
</evidence>
<dbReference type="GO" id="GO:0007156">
    <property type="term" value="P:homophilic cell adhesion via plasma membrane adhesion molecules"/>
    <property type="evidence" value="ECO:0007669"/>
    <property type="project" value="InterPro"/>
</dbReference>
<evidence type="ECO:0000256" key="2">
    <source>
        <dbReference type="ARBA" id="ARBA00022536"/>
    </source>
</evidence>
<evidence type="ECO:0000313" key="13">
    <source>
        <dbReference type="Proteomes" id="UP000324222"/>
    </source>
</evidence>
<dbReference type="GO" id="GO:0005886">
    <property type="term" value="C:plasma membrane"/>
    <property type="evidence" value="ECO:0007669"/>
    <property type="project" value="UniProtKB-SubCell"/>
</dbReference>
<sequence length="252" mass="27410">MVFCPQTTLSLCNAKNQKSLDAMVTKISHVNDNAPEFVRKLHEIAVEENTPLGTEILRVMATSRDIGINAEISYSLQHTTQEKYLHIHPKTGVISIGGEVDFERVQQVVATIVATDGGTPPLSATALVNLTITDINDNAPVFTLPRYTATVREDALQGASVIQTLVRQIRNPANGGPANRGLSVVMKKKNMISLPRLRDSRDFSPYSYSAEWADGDKMSSSALSEAYVEGPTVAGSAHFIGLKKEDMEKGQL</sequence>
<dbReference type="Gene3D" id="2.60.40.60">
    <property type="entry name" value="Cadherins"/>
    <property type="match status" value="2"/>
</dbReference>
<dbReference type="PANTHER" id="PTHR24026:SF126">
    <property type="entry name" value="PROTOCADHERIN FAT 4"/>
    <property type="match status" value="1"/>
</dbReference>
<dbReference type="CDD" id="cd11304">
    <property type="entry name" value="Cadherin_repeat"/>
    <property type="match status" value="1"/>
</dbReference>
<evidence type="ECO:0000259" key="11">
    <source>
        <dbReference type="PROSITE" id="PS50268"/>
    </source>
</evidence>
<keyword evidence="8" id="KW-0472">Membrane</keyword>
<dbReference type="Proteomes" id="UP000324222">
    <property type="component" value="Unassembled WGS sequence"/>
</dbReference>
<dbReference type="InterPro" id="IPR015919">
    <property type="entry name" value="Cadherin-like_sf"/>
</dbReference>
<dbReference type="EMBL" id="VSRR010000667">
    <property type="protein sequence ID" value="MPC18301.1"/>
    <property type="molecule type" value="Genomic_DNA"/>
</dbReference>
<proteinExistence type="predicted"/>
<evidence type="ECO:0000256" key="9">
    <source>
        <dbReference type="ARBA" id="ARBA00023157"/>
    </source>
</evidence>
<dbReference type="GO" id="GO:0005509">
    <property type="term" value="F:calcium ion binding"/>
    <property type="evidence" value="ECO:0007669"/>
    <property type="project" value="UniProtKB-UniRule"/>
</dbReference>
<dbReference type="PROSITE" id="PS00232">
    <property type="entry name" value="CADHERIN_1"/>
    <property type="match status" value="1"/>
</dbReference>
<evidence type="ECO:0000256" key="7">
    <source>
        <dbReference type="ARBA" id="ARBA00022989"/>
    </source>
</evidence>
<dbReference type="InterPro" id="IPR002126">
    <property type="entry name" value="Cadherin-like_dom"/>
</dbReference>
<organism evidence="12 13">
    <name type="scientific">Portunus trituberculatus</name>
    <name type="common">Swimming crab</name>
    <name type="synonym">Neptunus trituberculatus</name>
    <dbReference type="NCBI Taxonomy" id="210409"/>
    <lineage>
        <taxon>Eukaryota</taxon>
        <taxon>Metazoa</taxon>
        <taxon>Ecdysozoa</taxon>
        <taxon>Arthropoda</taxon>
        <taxon>Crustacea</taxon>
        <taxon>Multicrustacea</taxon>
        <taxon>Malacostraca</taxon>
        <taxon>Eumalacostraca</taxon>
        <taxon>Eucarida</taxon>
        <taxon>Decapoda</taxon>
        <taxon>Pleocyemata</taxon>
        <taxon>Brachyura</taxon>
        <taxon>Eubrachyura</taxon>
        <taxon>Portunoidea</taxon>
        <taxon>Portunidae</taxon>
        <taxon>Portuninae</taxon>
        <taxon>Portunus</taxon>
    </lineage>
</organism>
<protein>
    <submittedName>
        <fullName evidence="12">Protocadherin Fat 3</fullName>
    </submittedName>
</protein>
<dbReference type="PROSITE" id="PS50268">
    <property type="entry name" value="CADHERIN_2"/>
    <property type="match status" value="1"/>
</dbReference>
<dbReference type="SMART" id="SM00112">
    <property type="entry name" value="CA"/>
    <property type="match status" value="1"/>
</dbReference>
<comment type="subcellular location">
    <subcellularLocation>
        <location evidence="1">Membrane</location>
    </subcellularLocation>
</comment>
<dbReference type="Pfam" id="PF00028">
    <property type="entry name" value="Cadherin"/>
    <property type="match status" value="1"/>
</dbReference>
<keyword evidence="2" id="KW-0245">EGF-like domain</keyword>
<name>A0A5B7DAF4_PORTR</name>
<dbReference type="PRINTS" id="PR00205">
    <property type="entry name" value="CADHERIN"/>
</dbReference>
<evidence type="ECO:0000256" key="1">
    <source>
        <dbReference type="ARBA" id="ARBA00004370"/>
    </source>
</evidence>
<keyword evidence="3" id="KW-0812">Transmembrane</keyword>
<evidence type="ECO:0000256" key="10">
    <source>
        <dbReference type="PROSITE-ProRule" id="PRU00043"/>
    </source>
</evidence>